<accession>A0A060RCB3</accession>
<dbReference type="Proteomes" id="UP000027616">
    <property type="component" value="Chromosome I"/>
</dbReference>
<sequence>MVLPGFAWKILALHLIAKTSLVFIPAKTAMKTNDVLQKTETMESSKQ</sequence>
<gene>
    <name evidence="1" type="ORF">BN938_1329</name>
</gene>
<keyword evidence="2" id="KW-1185">Reference proteome</keyword>
<dbReference type="KEGG" id="rbc:BN938_1329"/>
<reference evidence="1 2" key="1">
    <citation type="journal article" date="2015" name="Genome Announc.">
        <title>Complete Genome Sequence of the Novel Leech Symbiont Mucinivorans hirudinis M3T.</title>
        <authorList>
            <person name="Nelson M.C."/>
            <person name="Bomar L."/>
            <person name="Graf J."/>
        </authorList>
    </citation>
    <scope>NUCLEOTIDE SEQUENCE [LARGE SCALE GENOMIC DNA]</scope>
    <source>
        <strain evidence="2">M3</strain>
    </source>
</reference>
<proteinExistence type="predicted"/>
<name>A0A060RCB3_9BACT</name>
<dbReference type="STRING" id="1433126.BN938_1329"/>
<dbReference type="EMBL" id="HG934468">
    <property type="protein sequence ID" value="CDN31418.1"/>
    <property type="molecule type" value="Genomic_DNA"/>
</dbReference>
<evidence type="ECO:0000313" key="1">
    <source>
        <dbReference type="EMBL" id="CDN31418.1"/>
    </source>
</evidence>
<organism evidence="1 2">
    <name type="scientific">Mucinivorans hirudinis</name>
    <dbReference type="NCBI Taxonomy" id="1433126"/>
    <lineage>
        <taxon>Bacteria</taxon>
        <taxon>Pseudomonadati</taxon>
        <taxon>Bacteroidota</taxon>
        <taxon>Bacteroidia</taxon>
        <taxon>Bacteroidales</taxon>
        <taxon>Rikenellaceae</taxon>
        <taxon>Mucinivorans</taxon>
    </lineage>
</organism>
<dbReference type="AlphaFoldDB" id="A0A060RCB3"/>
<protein>
    <submittedName>
        <fullName evidence="1">Uncharacterized protein</fullName>
    </submittedName>
</protein>
<dbReference type="HOGENOM" id="CLU_3170385_0_0_10"/>
<evidence type="ECO:0000313" key="2">
    <source>
        <dbReference type="Proteomes" id="UP000027616"/>
    </source>
</evidence>